<name>A0A6G0YE53_APHCR</name>
<evidence type="ECO:0000256" key="1">
    <source>
        <dbReference type="PROSITE-ProRule" id="PRU00042"/>
    </source>
</evidence>
<dbReference type="GO" id="GO:0008270">
    <property type="term" value="F:zinc ion binding"/>
    <property type="evidence" value="ECO:0007669"/>
    <property type="project" value="UniProtKB-KW"/>
</dbReference>
<keyword evidence="1" id="KW-0862">Zinc</keyword>
<protein>
    <submittedName>
        <fullName evidence="3">Zinc finger protein 121-like</fullName>
    </submittedName>
</protein>
<comment type="caution">
    <text evidence="3">The sequence shown here is derived from an EMBL/GenBank/DDBJ whole genome shotgun (WGS) entry which is preliminary data.</text>
</comment>
<keyword evidence="1" id="KW-0863">Zinc-finger</keyword>
<dbReference type="PROSITE" id="PS00028">
    <property type="entry name" value="ZINC_FINGER_C2H2_1"/>
    <property type="match status" value="1"/>
</dbReference>
<dbReference type="AlphaFoldDB" id="A0A6G0YE53"/>
<organism evidence="3 4">
    <name type="scientific">Aphis craccivora</name>
    <name type="common">Cowpea aphid</name>
    <dbReference type="NCBI Taxonomy" id="307492"/>
    <lineage>
        <taxon>Eukaryota</taxon>
        <taxon>Metazoa</taxon>
        <taxon>Ecdysozoa</taxon>
        <taxon>Arthropoda</taxon>
        <taxon>Hexapoda</taxon>
        <taxon>Insecta</taxon>
        <taxon>Pterygota</taxon>
        <taxon>Neoptera</taxon>
        <taxon>Paraneoptera</taxon>
        <taxon>Hemiptera</taxon>
        <taxon>Sternorrhyncha</taxon>
        <taxon>Aphidomorpha</taxon>
        <taxon>Aphidoidea</taxon>
        <taxon>Aphididae</taxon>
        <taxon>Aphidini</taxon>
        <taxon>Aphis</taxon>
        <taxon>Aphis</taxon>
    </lineage>
</organism>
<keyword evidence="1" id="KW-0479">Metal-binding</keyword>
<dbReference type="EMBL" id="VUJU01004582">
    <property type="protein sequence ID" value="KAF0753903.1"/>
    <property type="molecule type" value="Genomic_DNA"/>
</dbReference>
<evidence type="ECO:0000313" key="4">
    <source>
        <dbReference type="Proteomes" id="UP000478052"/>
    </source>
</evidence>
<dbReference type="OrthoDB" id="10589932at2759"/>
<dbReference type="Proteomes" id="UP000478052">
    <property type="component" value="Unassembled WGS sequence"/>
</dbReference>
<proteinExistence type="predicted"/>
<dbReference type="Gene3D" id="3.30.160.60">
    <property type="entry name" value="Classic Zinc Finger"/>
    <property type="match status" value="1"/>
</dbReference>
<evidence type="ECO:0000313" key="3">
    <source>
        <dbReference type="EMBL" id="KAF0753903.1"/>
    </source>
</evidence>
<dbReference type="PROSITE" id="PS50157">
    <property type="entry name" value="ZINC_FINGER_C2H2_2"/>
    <property type="match status" value="1"/>
</dbReference>
<evidence type="ECO:0000259" key="2">
    <source>
        <dbReference type="PROSITE" id="PS50157"/>
    </source>
</evidence>
<feature type="domain" description="C2H2-type" evidence="2">
    <location>
        <begin position="97"/>
        <end position="125"/>
    </location>
</feature>
<accession>A0A6G0YE53</accession>
<reference evidence="3 4" key="1">
    <citation type="submission" date="2019-08" db="EMBL/GenBank/DDBJ databases">
        <title>Whole genome of Aphis craccivora.</title>
        <authorList>
            <person name="Voronova N.V."/>
            <person name="Shulinski R.S."/>
            <person name="Bandarenka Y.V."/>
            <person name="Zhorov D.G."/>
            <person name="Warner D."/>
        </authorList>
    </citation>
    <scope>NUCLEOTIDE SEQUENCE [LARGE SCALE GENOMIC DNA]</scope>
    <source>
        <strain evidence="3">180601</strain>
        <tissue evidence="3">Whole Body</tissue>
    </source>
</reference>
<gene>
    <name evidence="3" type="ORF">FWK35_00013486</name>
</gene>
<dbReference type="InterPro" id="IPR013087">
    <property type="entry name" value="Znf_C2H2_type"/>
</dbReference>
<sequence>MVFKFLRNLSKMRKFGMKAYFTFNKYSQMDPINDYNDVIVISDDDDAIGSEFKDEDNLGDKDNHLMSKNIFYKYIKTRFDIPDNSIIKEKNIIEKRYHCHYCELIFPKDRLLLKHLKNYHQLQNTNKKITSKYCGKLFRFNFQLNRHDRRKMYQYKSLLE</sequence>
<keyword evidence="4" id="KW-1185">Reference proteome</keyword>